<dbReference type="PANTHER" id="PTHR11537">
    <property type="entry name" value="VOLTAGE-GATED POTASSIUM CHANNEL"/>
    <property type="match status" value="1"/>
</dbReference>
<gene>
    <name evidence="15" type="ORF">QVE165_LOCUS35523</name>
</gene>
<dbReference type="PANTHER" id="PTHR11537:SF113">
    <property type="entry name" value="POTASSIUM VOLTAGE-GATED CHANNEL PROTEIN SHAKER"/>
    <property type="match status" value="1"/>
</dbReference>
<dbReference type="PRINTS" id="PR00169">
    <property type="entry name" value="KCHANNEL"/>
</dbReference>
<feature type="transmembrane region" description="Helical" evidence="13">
    <location>
        <begin position="216"/>
        <end position="234"/>
    </location>
</feature>
<dbReference type="EMBL" id="CAJNOM010000346">
    <property type="protein sequence ID" value="CAF1378616.1"/>
    <property type="molecule type" value="Genomic_DNA"/>
</dbReference>
<keyword evidence="7" id="KW-0630">Potassium</keyword>
<dbReference type="InterPro" id="IPR027359">
    <property type="entry name" value="Volt_channel_dom_sf"/>
</dbReference>
<keyword evidence="16" id="KW-1185">Reference proteome</keyword>
<dbReference type="InterPro" id="IPR000210">
    <property type="entry name" value="BTB/POZ_dom"/>
</dbReference>
<keyword evidence="10 13" id="KW-0472">Membrane</keyword>
<dbReference type="SMART" id="SM00225">
    <property type="entry name" value="BTB"/>
    <property type="match status" value="1"/>
</dbReference>
<feature type="transmembrane region" description="Helical" evidence="13">
    <location>
        <begin position="444"/>
        <end position="468"/>
    </location>
</feature>
<evidence type="ECO:0000259" key="14">
    <source>
        <dbReference type="SMART" id="SM00225"/>
    </source>
</evidence>
<feature type="region of interest" description="Disordered" evidence="12">
    <location>
        <begin position="1"/>
        <end position="26"/>
    </location>
</feature>
<dbReference type="AlphaFoldDB" id="A0A815J7I4"/>
<evidence type="ECO:0000256" key="8">
    <source>
        <dbReference type="ARBA" id="ARBA00022989"/>
    </source>
</evidence>
<dbReference type="InterPro" id="IPR003131">
    <property type="entry name" value="T1-type_BTB"/>
</dbReference>
<dbReference type="GO" id="GO:0005251">
    <property type="term" value="F:delayed rectifier potassium channel activity"/>
    <property type="evidence" value="ECO:0007669"/>
    <property type="project" value="TreeGrafter"/>
</dbReference>
<comment type="subcellular location">
    <subcellularLocation>
        <location evidence="1">Membrane</location>
        <topology evidence="1">Multi-pass membrane protein</topology>
    </subcellularLocation>
</comment>
<dbReference type="Pfam" id="PF00520">
    <property type="entry name" value="Ion_trans"/>
    <property type="match status" value="1"/>
</dbReference>
<dbReference type="SUPFAM" id="SSF54695">
    <property type="entry name" value="POZ domain"/>
    <property type="match status" value="1"/>
</dbReference>
<dbReference type="Proteomes" id="UP000663832">
    <property type="component" value="Unassembled WGS sequence"/>
</dbReference>
<feature type="transmembrane region" description="Helical" evidence="13">
    <location>
        <begin position="281"/>
        <end position="301"/>
    </location>
</feature>
<evidence type="ECO:0000313" key="16">
    <source>
        <dbReference type="Proteomes" id="UP000663832"/>
    </source>
</evidence>
<dbReference type="Gene3D" id="3.30.710.10">
    <property type="entry name" value="Potassium Channel Kv1.1, Chain A"/>
    <property type="match status" value="1"/>
</dbReference>
<comment type="caution">
    <text evidence="15">The sequence shown here is derived from an EMBL/GenBank/DDBJ whole genome shotgun (WGS) entry which is preliminary data.</text>
</comment>
<dbReference type="FunFam" id="3.30.710.10:FF:000157">
    <property type="entry name" value="Potassium channel"/>
    <property type="match status" value="1"/>
</dbReference>
<sequence length="671" mass="77659">MQSVRQSEPIQPVHQPHNDIEPSSTHRRTTFERLFEKSMPQKQSIWNSTQKDTYVSDIINVQSLLNVRAIESQQRKRETNNLLEERIIINLCGDRYETHRTTLELYPNTLLGNRKRRKYYYDKTRKEYFFDRNRACFEAILYYYQSHGRLRRPAYVPIDVFLEEVTFFQLGEEALIQLRKDENLKEVKKVQLPKNRFRRHIWATMEYPDYSITAKIVNIFSLLIILISTISLAIESLPQYDEIEVKVCENERHIFDAINRTNTNGTDNAYFFCRGYFTQPFFIIQSICVGLFTIELILRIISTPSLLIYVKNPMNWIDILAVIPYYIFVVFHLAGYQTELYTTAYLCFRLLRSLRFVRIFKFYRVFKNVKSLRVLTSTIKQSIPDFLIMIVILTLVSFLFGSAAYFAENDTNGAAFDSIFKATYWGIITITSVGYGDIYPITPIGRVISCLCALFGAATIGMLVSVLVDRYQRVFARRLYVNDDDDVDLHEYSDDESSGIDSRAGSGRLPRRNNSKLIEDPDARAKANAAFETDDNTMEITPPINTQDIIENPLHQSNTRTHFIIGYVDKEEYDRSLNLLEAIKSIITLKQTNGTNIQLNVISNDQQQSSSPHNVRFQLSTSSNENSDDDDDDELTQIVSGPGNKGNVLKSFQIPLSSNYSKYLDTAEKLI</sequence>
<feature type="compositionally biased region" description="Acidic residues" evidence="12">
    <location>
        <begin position="626"/>
        <end position="635"/>
    </location>
</feature>
<dbReference type="Pfam" id="PF02214">
    <property type="entry name" value="BTB_2"/>
    <property type="match status" value="1"/>
</dbReference>
<evidence type="ECO:0000256" key="13">
    <source>
        <dbReference type="SAM" id="Phobius"/>
    </source>
</evidence>
<dbReference type="InterPro" id="IPR003972">
    <property type="entry name" value="K_chnl_volt-dep_Kv1"/>
</dbReference>
<accession>A0A815J7I4</accession>
<evidence type="ECO:0000256" key="7">
    <source>
        <dbReference type="ARBA" id="ARBA00022958"/>
    </source>
</evidence>
<proteinExistence type="predicted"/>
<evidence type="ECO:0000256" key="3">
    <source>
        <dbReference type="ARBA" id="ARBA00022538"/>
    </source>
</evidence>
<keyword evidence="4 13" id="KW-0812">Transmembrane</keyword>
<evidence type="ECO:0000256" key="10">
    <source>
        <dbReference type="ARBA" id="ARBA00023136"/>
    </source>
</evidence>
<evidence type="ECO:0000256" key="9">
    <source>
        <dbReference type="ARBA" id="ARBA00023065"/>
    </source>
</evidence>
<dbReference type="GO" id="GO:0051260">
    <property type="term" value="P:protein homooligomerization"/>
    <property type="evidence" value="ECO:0007669"/>
    <property type="project" value="InterPro"/>
</dbReference>
<keyword evidence="6" id="KW-0851">Voltage-gated channel</keyword>
<keyword evidence="2" id="KW-0813">Transport</keyword>
<dbReference type="GO" id="GO:0008076">
    <property type="term" value="C:voltage-gated potassium channel complex"/>
    <property type="evidence" value="ECO:0007669"/>
    <property type="project" value="InterPro"/>
</dbReference>
<evidence type="ECO:0000313" key="15">
    <source>
        <dbReference type="EMBL" id="CAF1378616.1"/>
    </source>
</evidence>
<feature type="transmembrane region" description="Helical" evidence="13">
    <location>
        <begin position="313"/>
        <end position="334"/>
    </location>
</feature>
<keyword evidence="9" id="KW-0406">Ion transport</keyword>
<evidence type="ECO:0000256" key="1">
    <source>
        <dbReference type="ARBA" id="ARBA00004141"/>
    </source>
</evidence>
<dbReference type="PRINTS" id="PR01496">
    <property type="entry name" value="SHAKERCHANEL"/>
</dbReference>
<evidence type="ECO:0000256" key="12">
    <source>
        <dbReference type="SAM" id="MobiDB-lite"/>
    </source>
</evidence>
<dbReference type="InterPro" id="IPR005821">
    <property type="entry name" value="Ion_trans_dom"/>
</dbReference>
<keyword evidence="5" id="KW-0631">Potassium channel</keyword>
<evidence type="ECO:0000256" key="2">
    <source>
        <dbReference type="ARBA" id="ARBA00022448"/>
    </source>
</evidence>
<dbReference type="OrthoDB" id="415460at2759"/>
<dbReference type="Gene3D" id="1.20.120.350">
    <property type="entry name" value="Voltage-gated potassium channels. Chain C"/>
    <property type="match status" value="1"/>
</dbReference>
<feature type="domain" description="BTB" evidence="14">
    <location>
        <begin position="85"/>
        <end position="185"/>
    </location>
</feature>
<dbReference type="SUPFAM" id="SSF81324">
    <property type="entry name" value="Voltage-gated potassium channels"/>
    <property type="match status" value="1"/>
</dbReference>
<reference evidence="15" key="1">
    <citation type="submission" date="2021-02" db="EMBL/GenBank/DDBJ databases">
        <authorList>
            <person name="Nowell W R."/>
        </authorList>
    </citation>
    <scope>NUCLEOTIDE SEQUENCE</scope>
</reference>
<dbReference type="InterPro" id="IPR011333">
    <property type="entry name" value="SKP1/BTB/POZ_sf"/>
</dbReference>
<evidence type="ECO:0000256" key="6">
    <source>
        <dbReference type="ARBA" id="ARBA00022882"/>
    </source>
</evidence>
<protein>
    <recommendedName>
        <fullName evidence="14">BTB domain-containing protein</fullName>
    </recommendedName>
</protein>
<evidence type="ECO:0000256" key="4">
    <source>
        <dbReference type="ARBA" id="ARBA00022692"/>
    </source>
</evidence>
<dbReference type="GO" id="GO:0001508">
    <property type="term" value="P:action potential"/>
    <property type="evidence" value="ECO:0007669"/>
    <property type="project" value="TreeGrafter"/>
</dbReference>
<dbReference type="InterPro" id="IPR028325">
    <property type="entry name" value="VG_K_chnl"/>
</dbReference>
<dbReference type="Gene3D" id="1.10.287.70">
    <property type="match status" value="1"/>
</dbReference>
<feature type="region of interest" description="Disordered" evidence="12">
    <location>
        <begin position="617"/>
        <end position="642"/>
    </location>
</feature>
<evidence type="ECO:0000256" key="5">
    <source>
        <dbReference type="ARBA" id="ARBA00022826"/>
    </source>
</evidence>
<feature type="transmembrane region" description="Helical" evidence="13">
    <location>
        <begin position="386"/>
        <end position="407"/>
    </location>
</feature>
<evidence type="ECO:0000256" key="11">
    <source>
        <dbReference type="ARBA" id="ARBA00023303"/>
    </source>
</evidence>
<name>A0A815J7I4_9BILA</name>
<feature type="region of interest" description="Disordered" evidence="12">
    <location>
        <begin position="492"/>
        <end position="517"/>
    </location>
</feature>
<keyword evidence="3" id="KW-0633">Potassium transport</keyword>
<keyword evidence="8 13" id="KW-1133">Transmembrane helix</keyword>
<keyword evidence="11" id="KW-0407">Ion channel</keyword>
<organism evidence="15 16">
    <name type="scientific">Adineta steineri</name>
    <dbReference type="NCBI Taxonomy" id="433720"/>
    <lineage>
        <taxon>Eukaryota</taxon>
        <taxon>Metazoa</taxon>
        <taxon>Spiralia</taxon>
        <taxon>Gnathifera</taxon>
        <taxon>Rotifera</taxon>
        <taxon>Eurotatoria</taxon>
        <taxon>Bdelloidea</taxon>
        <taxon>Adinetida</taxon>
        <taxon>Adinetidae</taxon>
        <taxon>Adineta</taxon>
    </lineage>
</organism>